<protein>
    <recommendedName>
        <fullName evidence="3">Carboxyvinyl-carboxyphosphonate phosphorylmutase</fullName>
    </recommendedName>
</protein>
<reference evidence="1 2" key="2">
    <citation type="journal article" date="2016" name="Science">
        <title>A bacterium that degrades and assimilates poly(ethylene terephthalate).</title>
        <authorList>
            <person name="Yoshida S."/>
            <person name="Hiraga K."/>
            <person name="Takehana T."/>
            <person name="Taniguchi I."/>
            <person name="Yamaji H."/>
            <person name="Maeda Y."/>
            <person name="Toyohara K."/>
            <person name="Miyamoto K."/>
            <person name="Kimura Y."/>
            <person name="Oda K."/>
        </authorList>
    </citation>
    <scope>NUCLEOTIDE SEQUENCE [LARGE SCALE GENOMIC DNA]</scope>
    <source>
        <strain evidence="2">NBRC 110686 / TISTR 2288 / 201-F6</strain>
    </source>
</reference>
<dbReference type="Pfam" id="PF13714">
    <property type="entry name" value="PEP_mutase"/>
    <property type="match status" value="1"/>
</dbReference>
<dbReference type="InterPro" id="IPR040442">
    <property type="entry name" value="Pyrv_kinase-like_dom_sf"/>
</dbReference>
<name>A0A0K8NZT4_PISS1</name>
<evidence type="ECO:0000313" key="1">
    <source>
        <dbReference type="EMBL" id="GAP35440.1"/>
    </source>
</evidence>
<reference evidence="2" key="1">
    <citation type="submission" date="2015-07" db="EMBL/GenBank/DDBJ databases">
        <title>Discovery of a poly(ethylene terephthalate assimilation.</title>
        <authorList>
            <person name="Yoshida S."/>
            <person name="Hiraga K."/>
            <person name="Takehana T."/>
            <person name="Taniguchi I."/>
            <person name="Yamaji H."/>
            <person name="Maeda Y."/>
            <person name="Toyohara K."/>
            <person name="Miyamoto K."/>
            <person name="Kimura Y."/>
            <person name="Oda K."/>
        </authorList>
    </citation>
    <scope>NUCLEOTIDE SEQUENCE [LARGE SCALE GENOMIC DNA]</scope>
    <source>
        <strain evidence="2">NBRC 110686 / TISTR 2288 / 201-F6</strain>
    </source>
</reference>
<dbReference type="AlphaFoldDB" id="A0A0K8NZT4"/>
<dbReference type="GO" id="GO:0003824">
    <property type="term" value="F:catalytic activity"/>
    <property type="evidence" value="ECO:0007669"/>
    <property type="project" value="InterPro"/>
</dbReference>
<dbReference type="SUPFAM" id="SSF51621">
    <property type="entry name" value="Phosphoenolpyruvate/pyruvate domain"/>
    <property type="match status" value="1"/>
</dbReference>
<sequence>MTASPAPLPPDLAERRQRFRRLHASGCFVLPNPWDAGSARWLAGAGFQALASTSSGLAWSQGRADNHVGRDAVLAHLRELVAATALPVNADFENGFGARPEDVADSVRLAIDTGVAGLSIEDTTGDPARPLFPLAEAVDRLRAARAAIDASGEAVLLVGRADGLFAGLPDLDDVLRRIAAYAEAGADCLYAPGLRTREEIVAVLAAAGGRPVNVLMGAASPWTLPALAALGVRRISVGGALARAAWGGFIRAVEALADGRFDGFADAAQGASLNARFGDAAAGAR</sequence>
<comment type="caution">
    <text evidence="1">The sequence shown here is derived from an EMBL/GenBank/DDBJ whole genome shotgun (WGS) entry which is preliminary data.</text>
</comment>
<dbReference type="PANTHER" id="PTHR42905">
    <property type="entry name" value="PHOSPHOENOLPYRUVATE CARBOXYLASE"/>
    <property type="match status" value="1"/>
</dbReference>
<dbReference type="STRING" id="1547922.ISF6_1213"/>
<dbReference type="Gene3D" id="6.10.250.2750">
    <property type="match status" value="1"/>
</dbReference>
<dbReference type="RefSeq" id="WP_054019496.1">
    <property type="nucleotide sequence ID" value="NZ_BBYR01000023.1"/>
</dbReference>
<dbReference type="PANTHER" id="PTHR42905:SF16">
    <property type="entry name" value="CARBOXYPHOSPHONOENOLPYRUVATE PHOSPHONOMUTASE-LIKE PROTEIN (AFU_ORTHOLOGUE AFUA_5G07230)"/>
    <property type="match status" value="1"/>
</dbReference>
<proteinExistence type="predicted"/>
<evidence type="ECO:0000313" key="2">
    <source>
        <dbReference type="Proteomes" id="UP000037660"/>
    </source>
</evidence>
<organism evidence="1 2">
    <name type="scientific">Piscinibacter sakaiensis</name>
    <name type="common">Ideonella sakaiensis</name>
    <dbReference type="NCBI Taxonomy" id="1547922"/>
    <lineage>
        <taxon>Bacteria</taxon>
        <taxon>Pseudomonadati</taxon>
        <taxon>Pseudomonadota</taxon>
        <taxon>Betaproteobacteria</taxon>
        <taxon>Burkholderiales</taxon>
        <taxon>Sphaerotilaceae</taxon>
        <taxon>Piscinibacter</taxon>
    </lineage>
</organism>
<dbReference type="Gene3D" id="3.20.20.60">
    <property type="entry name" value="Phosphoenolpyruvate-binding domains"/>
    <property type="match status" value="1"/>
</dbReference>
<gene>
    <name evidence="1" type="ORF">ISF6_1213</name>
</gene>
<dbReference type="Proteomes" id="UP000037660">
    <property type="component" value="Unassembled WGS sequence"/>
</dbReference>
<dbReference type="InterPro" id="IPR015813">
    <property type="entry name" value="Pyrv/PenolPyrv_kinase-like_dom"/>
</dbReference>
<dbReference type="CDD" id="cd00377">
    <property type="entry name" value="ICL_PEPM"/>
    <property type="match status" value="1"/>
</dbReference>
<dbReference type="OrthoDB" id="9785398at2"/>
<keyword evidence="2" id="KW-1185">Reference proteome</keyword>
<dbReference type="EMBL" id="BBYR01000023">
    <property type="protein sequence ID" value="GAP35440.1"/>
    <property type="molecule type" value="Genomic_DNA"/>
</dbReference>
<evidence type="ECO:0008006" key="3">
    <source>
        <dbReference type="Google" id="ProtNLM"/>
    </source>
</evidence>
<dbReference type="InterPro" id="IPR039556">
    <property type="entry name" value="ICL/PEPM"/>
</dbReference>
<accession>A0A0K8NZT4</accession>